<reference evidence="1 2" key="1">
    <citation type="submission" date="2015-05" db="EMBL/GenBank/DDBJ databases">
        <title>A genomic and transcriptomic approach to investigate the blue pigment phenotype in Pseudomonas fluorescens.</title>
        <authorList>
            <person name="Andreani N.A."/>
            <person name="Cardazzo B."/>
        </authorList>
    </citation>
    <scope>NUCLEOTIDE SEQUENCE [LARGE SCALE GENOMIC DNA]</scope>
    <source>
        <strain evidence="1 2">Ps_40</strain>
    </source>
</reference>
<protein>
    <submittedName>
        <fullName evidence="1">Uncharacterized protein</fullName>
    </submittedName>
</protein>
<accession>A0A109KN24</accession>
<dbReference type="EMBL" id="LCYC01000058">
    <property type="protein sequence ID" value="KWV72156.1"/>
    <property type="molecule type" value="Genomic_DNA"/>
</dbReference>
<evidence type="ECO:0000313" key="2">
    <source>
        <dbReference type="Proteomes" id="UP000063434"/>
    </source>
</evidence>
<evidence type="ECO:0000313" key="1">
    <source>
        <dbReference type="EMBL" id="KWV72156.1"/>
    </source>
</evidence>
<comment type="caution">
    <text evidence="1">The sequence shown here is derived from an EMBL/GenBank/DDBJ whole genome shotgun (WGS) entry which is preliminary data.</text>
</comment>
<dbReference type="RefSeq" id="WP_196492868.1">
    <property type="nucleotide sequence ID" value="NZ_LCYC01000058.1"/>
</dbReference>
<sequence>MGLIQICKLLELSMKSEYRQAVESVISQESKLAEVTALHCEAAANAERLAEALRFNQESLARYEKRVSDLEPQMAR</sequence>
<name>A0A109KN24_PSEFL</name>
<dbReference type="AlphaFoldDB" id="A0A109KN24"/>
<proteinExistence type="predicted"/>
<gene>
    <name evidence="1" type="ORF">PFL603g_04697</name>
</gene>
<dbReference type="PATRIC" id="fig|294.195.peg.5022"/>
<dbReference type="Proteomes" id="UP000063434">
    <property type="component" value="Unassembled WGS sequence"/>
</dbReference>
<organism evidence="1 2">
    <name type="scientific">Pseudomonas fluorescens</name>
    <dbReference type="NCBI Taxonomy" id="294"/>
    <lineage>
        <taxon>Bacteria</taxon>
        <taxon>Pseudomonadati</taxon>
        <taxon>Pseudomonadota</taxon>
        <taxon>Gammaproteobacteria</taxon>
        <taxon>Pseudomonadales</taxon>
        <taxon>Pseudomonadaceae</taxon>
        <taxon>Pseudomonas</taxon>
    </lineage>
</organism>